<comment type="caution">
    <text evidence="2">The sequence shown here is derived from an EMBL/GenBank/DDBJ whole genome shotgun (WGS) entry which is preliminary data.</text>
</comment>
<feature type="chain" id="PRO_5015848648" description="Tetratricopeptide repeat protein" evidence="1">
    <location>
        <begin position="24"/>
        <end position="236"/>
    </location>
</feature>
<dbReference type="Proteomes" id="UP000247483">
    <property type="component" value="Unassembled WGS sequence"/>
</dbReference>
<dbReference type="RefSeq" id="WP_110423096.1">
    <property type="nucleotide sequence ID" value="NZ_QGLP01000004.1"/>
</dbReference>
<keyword evidence="1" id="KW-0732">Signal</keyword>
<organism evidence="2 3">
    <name type="scientific">Gilliamella apicola</name>
    <dbReference type="NCBI Taxonomy" id="1196095"/>
    <lineage>
        <taxon>Bacteria</taxon>
        <taxon>Pseudomonadati</taxon>
        <taxon>Pseudomonadota</taxon>
        <taxon>Gammaproteobacteria</taxon>
        <taxon>Orbales</taxon>
        <taxon>Orbaceae</taxon>
        <taxon>Gilliamella</taxon>
    </lineage>
</organism>
<dbReference type="InterPro" id="IPR011990">
    <property type="entry name" value="TPR-like_helical_dom_sf"/>
</dbReference>
<feature type="signal peptide" evidence="1">
    <location>
        <begin position="1"/>
        <end position="23"/>
    </location>
</feature>
<dbReference type="AlphaFoldDB" id="A0A2V4DYS4"/>
<evidence type="ECO:0008006" key="4">
    <source>
        <dbReference type="Google" id="ProtNLM"/>
    </source>
</evidence>
<protein>
    <recommendedName>
        <fullName evidence="4">Tetratricopeptide repeat protein</fullName>
    </recommendedName>
</protein>
<evidence type="ECO:0000256" key="1">
    <source>
        <dbReference type="SAM" id="SignalP"/>
    </source>
</evidence>
<dbReference type="PROSITE" id="PS51257">
    <property type="entry name" value="PROKAR_LIPOPROTEIN"/>
    <property type="match status" value="1"/>
</dbReference>
<accession>A0A2V4DYS4</accession>
<reference evidence="2 3" key="1">
    <citation type="submission" date="2018-05" db="EMBL/GenBank/DDBJ databases">
        <title>Reference genomes for bee gut microbiota database.</title>
        <authorList>
            <person name="Ellegaard K.M."/>
        </authorList>
    </citation>
    <scope>NUCLEOTIDE SEQUENCE [LARGE SCALE GENOMIC DNA]</scope>
    <source>
        <strain evidence="2 3">ESL0177</strain>
    </source>
</reference>
<name>A0A2V4DYS4_9GAMM</name>
<evidence type="ECO:0000313" key="2">
    <source>
        <dbReference type="EMBL" id="PXZ06022.1"/>
    </source>
</evidence>
<gene>
    <name evidence="2" type="ORF">DKK79_04990</name>
</gene>
<dbReference type="SUPFAM" id="SSF48452">
    <property type="entry name" value="TPR-like"/>
    <property type="match status" value="1"/>
</dbReference>
<sequence>MKIKKLMKIILASLSIFLLVACAHQRTYQDAYEEGNFVQSINLLAGTIEEKSEGNFKQTDVEKLRELVVEMMNKYETELANAIKSDYENRIEIYQKLLEMSLRLTNHYYSPQLAFFLDKYSSEGLKQKLANIYIEQANAIPAIYPGDYEKRAILYKKSLDWYYDKDIEKAYIYSDTRYRQLEAEVLYKLAKQQIQLGDYSTAVTCFRTIIDIYKPLGHYKDTKELTNYYEKKMIKR</sequence>
<evidence type="ECO:0000313" key="3">
    <source>
        <dbReference type="Proteomes" id="UP000247483"/>
    </source>
</evidence>
<dbReference type="EMBL" id="QGLP01000004">
    <property type="protein sequence ID" value="PXZ06022.1"/>
    <property type="molecule type" value="Genomic_DNA"/>
</dbReference>
<proteinExistence type="predicted"/>